<comment type="caution">
    <text evidence="2">The sequence shown here is derived from an EMBL/GenBank/DDBJ whole genome shotgun (WGS) entry which is preliminary data.</text>
</comment>
<dbReference type="GO" id="GO:1990189">
    <property type="term" value="F:protein N-terminal-serine acetyltransferase activity"/>
    <property type="evidence" value="ECO:0007669"/>
    <property type="project" value="TreeGrafter"/>
</dbReference>
<sequence length="177" mass="18708">MRHDACFVPGGRDGGAPRRYAAGLVIETERLLLRPLTPILAARIADGAPREQRWADDFPFEGDQSAARGYLRAGAPAGPWVPYTIEVRASGLVVGGVGFHGAPDEAGTVEIGYGLAESARGQGYAAEAASALVALAFRLGARQIVATLEYDNQPSANVLRRTGFTEQSPLHWVLAPA</sequence>
<dbReference type="PROSITE" id="PS51186">
    <property type="entry name" value="GNAT"/>
    <property type="match status" value="1"/>
</dbReference>
<reference evidence="2 3" key="1">
    <citation type="submission" date="2021-01" db="EMBL/GenBank/DDBJ databases">
        <title>Whole genome shotgun sequence of Catellatospora coxensis NBRC 107359.</title>
        <authorList>
            <person name="Komaki H."/>
            <person name="Tamura T."/>
        </authorList>
    </citation>
    <scope>NUCLEOTIDE SEQUENCE [LARGE SCALE GENOMIC DNA]</scope>
    <source>
        <strain evidence="2 3">NBRC 107359</strain>
    </source>
</reference>
<organism evidence="2 3">
    <name type="scientific">Catellatospora coxensis</name>
    <dbReference type="NCBI Taxonomy" id="310354"/>
    <lineage>
        <taxon>Bacteria</taxon>
        <taxon>Bacillati</taxon>
        <taxon>Actinomycetota</taxon>
        <taxon>Actinomycetes</taxon>
        <taxon>Micromonosporales</taxon>
        <taxon>Micromonosporaceae</taxon>
        <taxon>Catellatospora</taxon>
    </lineage>
</organism>
<dbReference type="PANTHER" id="PTHR43441:SF6">
    <property type="entry name" value="N-ACETYLTRANSFERASE DOMAIN-CONTAINING PROTEIN"/>
    <property type="match status" value="1"/>
</dbReference>
<dbReference type="InterPro" id="IPR016181">
    <property type="entry name" value="Acyl_CoA_acyltransferase"/>
</dbReference>
<evidence type="ECO:0000313" key="3">
    <source>
        <dbReference type="Proteomes" id="UP000630887"/>
    </source>
</evidence>
<evidence type="ECO:0000313" key="2">
    <source>
        <dbReference type="EMBL" id="GIG08509.1"/>
    </source>
</evidence>
<gene>
    <name evidence="2" type="ORF">Cco03nite_52090</name>
</gene>
<dbReference type="EMBL" id="BONI01000048">
    <property type="protein sequence ID" value="GIG08509.1"/>
    <property type="molecule type" value="Genomic_DNA"/>
</dbReference>
<dbReference type="AlphaFoldDB" id="A0A8J3P9H0"/>
<protein>
    <recommendedName>
        <fullName evidence="1">N-acetyltransferase domain-containing protein</fullName>
    </recommendedName>
</protein>
<accession>A0A8J3P9H0</accession>
<dbReference type="SUPFAM" id="SSF55729">
    <property type="entry name" value="Acyl-CoA N-acyltransferases (Nat)"/>
    <property type="match status" value="1"/>
</dbReference>
<name>A0A8J3P9H0_9ACTN</name>
<dbReference type="GO" id="GO:0005737">
    <property type="term" value="C:cytoplasm"/>
    <property type="evidence" value="ECO:0007669"/>
    <property type="project" value="TreeGrafter"/>
</dbReference>
<dbReference type="PANTHER" id="PTHR43441">
    <property type="entry name" value="RIBOSOMAL-PROTEIN-SERINE ACETYLTRANSFERASE"/>
    <property type="match status" value="1"/>
</dbReference>
<keyword evidence="3" id="KW-1185">Reference proteome</keyword>
<dbReference type="InterPro" id="IPR000182">
    <property type="entry name" value="GNAT_dom"/>
</dbReference>
<dbReference type="Proteomes" id="UP000630887">
    <property type="component" value="Unassembled WGS sequence"/>
</dbReference>
<proteinExistence type="predicted"/>
<feature type="domain" description="N-acetyltransferase" evidence="1">
    <location>
        <begin position="31"/>
        <end position="177"/>
    </location>
</feature>
<dbReference type="InterPro" id="IPR051908">
    <property type="entry name" value="Ribosomal_N-acetyltransferase"/>
</dbReference>
<dbReference type="GO" id="GO:0008999">
    <property type="term" value="F:protein-N-terminal-alanine acetyltransferase activity"/>
    <property type="evidence" value="ECO:0007669"/>
    <property type="project" value="TreeGrafter"/>
</dbReference>
<evidence type="ECO:0000259" key="1">
    <source>
        <dbReference type="PROSITE" id="PS51186"/>
    </source>
</evidence>
<dbReference type="Pfam" id="PF13302">
    <property type="entry name" value="Acetyltransf_3"/>
    <property type="match status" value="1"/>
</dbReference>
<dbReference type="Gene3D" id="3.40.630.30">
    <property type="match status" value="1"/>
</dbReference>